<reference evidence="3" key="1">
    <citation type="submission" date="2016-10" db="EMBL/GenBank/DDBJ databases">
        <authorList>
            <person name="Varghese N."/>
            <person name="Submissions S."/>
        </authorList>
    </citation>
    <scope>NUCLEOTIDE SEQUENCE [LARGE SCALE GENOMIC DNA]</scope>
    <source>
        <strain evidence="3">DSM 27839</strain>
    </source>
</reference>
<evidence type="ECO:0000313" key="3">
    <source>
        <dbReference type="Proteomes" id="UP000183400"/>
    </source>
</evidence>
<accession>A0A1H3CV55</accession>
<sequence>MQRDRAKTLRLPFLAAVLPLLAACSGQYTPVSFTAAGDQIVASGTIDHTTLSAFEEIMDENPGAKTLVLQNIEGSVDDDSNVVFSRVVREEGFDTVVPSNGLVASGGTDLFLAGNRRLLEPGACVGVHSWGGGGYVAADLPDGHPEHDRYLDYFEDIGVNPDFYWFTLDAAPEDEMHWMTSAEANRYDMTTRAATRLGAAAICDER</sequence>
<dbReference type="AlphaFoldDB" id="A0A1H3CV55"/>
<evidence type="ECO:0008006" key="4">
    <source>
        <dbReference type="Google" id="ProtNLM"/>
    </source>
</evidence>
<feature type="chain" id="PRO_5010347034" description="Alpha/beta hydrolase family protein" evidence="1">
    <location>
        <begin position="23"/>
        <end position="206"/>
    </location>
</feature>
<evidence type="ECO:0000256" key="1">
    <source>
        <dbReference type="SAM" id="SignalP"/>
    </source>
</evidence>
<dbReference type="OrthoDB" id="6198264at2"/>
<organism evidence="2 3">
    <name type="scientific">Ruegeria halocynthiae</name>
    <dbReference type="NCBI Taxonomy" id="985054"/>
    <lineage>
        <taxon>Bacteria</taxon>
        <taxon>Pseudomonadati</taxon>
        <taxon>Pseudomonadota</taxon>
        <taxon>Alphaproteobacteria</taxon>
        <taxon>Rhodobacterales</taxon>
        <taxon>Roseobacteraceae</taxon>
        <taxon>Ruegeria</taxon>
    </lineage>
</organism>
<feature type="signal peptide" evidence="1">
    <location>
        <begin position="1"/>
        <end position="22"/>
    </location>
</feature>
<proteinExistence type="predicted"/>
<name>A0A1H3CV55_9RHOB</name>
<evidence type="ECO:0000313" key="2">
    <source>
        <dbReference type="EMBL" id="SDX58031.1"/>
    </source>
</evidence>
<protein>
    <recommendedName>
        <fullName evidence="4">Alpha/beta hydrolase family protein</fullName>
    </recommendedName>
</protein>
<gene>
    <name evidence="2" type="ORF">SAMN05444358_107146</name>
</gene>
<dbReference type="Proteomes" id="UP000183400">
    <property type="component" value="Unassembled WGS sequence"/>
</dbReference>
<dbReference type="RefSeq" id="WP_074737984.1">
    <property type="nucleotide sequence ID" value="NZ_FNNP01000007.1"/>
</dbReference>
<dbReference type="SUPFAM" id="SSF52096">
    <property type="entry name" value="ClpP/crotonase"/>
    <property type="match status" value="1"/>
</dbReference>
<dbReference type="InterPro" id="IPR029045">
    <property type="entry name" value="ClpP/crotonase-like_dom_sf"/>
</dbReference>
<keyword evidence="3" id="KW-1185">Reference proteome</keyword>
<dbReference type="PROSITE" id="PS51257">
    <property type="entry name" value="PROKAR_LIPOPROTEIN"/>
    <property type="match status" value="1"/>
</dbReference>
<dbReference type="EMBL" id="FNNP01000007">
    <property type="protein sequence ID" value="SDX58031.1"/>
    <property type="molecule type" value="Genomic_DNA"/>
</dbReference>
<dbReference type="STRING" id="985054.SAMN05444358_107146"/>
<keyword evidence="1" id="KW-0732">Signal</keyword>